<gene>
    <name evidence="3" type="ORF">CWS31_007295</name>
</gene>
<dbReference type="Gene3D" id="3.30.70.270">
    <property type="match status" value="1"/>
</dbReference>
<keyword evidence="2" id="KW-1133">Transmembrane helix</keyword>
<evidence type="ECO:0000256" key="2">
    <source>
        <dbReference type="SAM" id="Phobius"/>
    </source>
</evidence>
<protein>
    <recommendedName>
        <fullName evidence="5">MalT-like TPR region domain-containing protein</fullName>
    </recommendedName>
</protein>
<sequence>MATRRPNRQLNLLNLQPFYLVFFLLFTLTNAKANTTTEQIFLSNQVQQLLTVSNEMLNAATVNSLAEKIFSKSELYSNDVIAKISLLSAQVASNQGDINNVLLFTEKGLAVNGLDKSVKLSLLLKLAEVYAARKQYTQLLELTQKTVEESTLNQNVKYGLLALSYRSVAFSMLGEHQKALADLQQVEQGLSKSDLSEHIESLTILALAYHYLSDYQTSLTMQLKILKLRFEIEQKSNIAQTYLYLGYAYFYLGRFDDAYNAFWEARKAAELKFAPINIAHAEKGLGLVLLTQEEFVKSFPHLQRANQIFYQHNMLSSQIENLVALAKAKLENNETIEGNALLEEIITLLDGKDISLEYVGFYRMVATMYYSQNNFKRAYFWLTRYSQGLLEKYRTIKKKAGLVSQLSQQTVSKVSSLPIDESKRLALKLAENSELSSSFVGKYNKQRLIIISLLSTVLILLIIIALLFFRYRAKKISLTYDEVDKPSYAMSSSSQTKSYYQSLFKKARHFQYPLGVGYIIIDNWQELAFHFNKKTINEVKQEIAIFINQHLAEFDYAGVLSADEYLLLFEYQNNKEVDTKLKKLVQAINTRAFANLGDFSVIMKYAINTPGFKDIDPYLFLARITESVKNEQPKKLTVS</sequence>
<dbReference type="InterPro" id="IPR043128">
    <property type="entry name" value="Rev_trsase/Diguanyl_cyclase"/>
</dbReference>
<dbReference type="Gene3D" id="1.25.40.10">
    <property type="entry name" value="Tetratricopeptide repeat domain"/>
    <property type="match status" value="2"/>
</dbReference>
<dbReference type="InterPro" id="IPR011990">
    <property type="entry name" value="TPR-like_helical_dom_sf"/>
</dbReference>
<feature type="transmembrane region" description="Helical" evidence="2">
    <location>
        <begin position="448"/>
        <end position="469"/>
    </location>
</feature>
<dbReference type="SUPFAM" id="SSF48452">
    <property type="entry name" value="TPR-like"/>
    <property type="match status" value="1"/>
</dbReference>
<evidence type="ECO:0000313" key="3">
    <source>
        <dbReference type="EMBL" id="TYK66065.1"/>
    </source>
</evidence>
<dbReference type="InterPro" id="IPR019734">
    <property type="entry name" value="TPR_rpt"/>
</dbReference>
<proteinExistence type="predicted"/>
<keyword evidence="1" id="KW-0802">TPR repeat</keyword>
<reference evidence="3 4" key="1">
    <citation type="submission" date="2019-08" db="EMBL/GenBank/DDBJ databases">
        <title>Microbe sample from Colwellia echini.</title>
        <authorList>
            <person name="Christiansen L."/>
            <person name="Pathiraja D."/>
            <person name="Schultz-Johansen M."/>
            <person name="Choi I.-G."/>
            <person name="Stougaard P."/>
        </authorList>
    </citation>
    <scope>NUCLEOTIDE SEQUENCE [LARGE SCALE GENOMIC DNA]</scope>
    <source>
        <strain evidence="3 4">A3</strain>
    </source>
</reference>
<organism evidence="3 4">
    <name type="scientific">Colwellia echini</name>
    <dbReference type="NCBI Taxonomy" id="1982103"/>
    <lineage>
        <taxon>Bacteria</taxon>
        <taxon>Pseudomonadati</taxon>
        <taxon>Pseudomonadota</taxon>
        <taxon>Gammaproteobacteria</taxon>
        <taxon>Alteromonadales</taxon>
        <taxon>Colwelliaceae</taxon>
        <taxon>Colwellia</taxon>
    </lineage>
</organism>
<name>A0ABY3MXW5_9GAMM</name>
<dbReference type="Proteomes" id="UP000815846">
    <property type="component" value="Unassembled WGS sequence"/>
</dbReference>
<comment type="caution">
    <text evidence="3">The sequence shown here is derived from an EMBL/GenBank/DDBJ whole genome shotgun (WGS) entry which is preliminary data.</text>
</comment>
<dbReference type="EMBL" id="PJAI02000006">
    <property type="protein sequence ID" value="TYK66065.1"/>
    <property type="molecule type" value="Genomic_DNA"/>
</dbReference>
<keyword evidence="2" id="KW-0472">Membrane</keyword>
<dbReference type="PROSITE" id="PS50005">
    <property type="entry name" value="TPR"/>
    <property type="match status" value="1"/>
</dbReference>
<keyword evidence="4" id="KW-1185">Reference proteome</keyword>
<evidence type="ECO:0008006" key="5">
    <source>
        <dbReference type="Google" id="ProtNLM"/>
    </source>
</evidence>
<evidence type="ECO:0000313" key="4">
    <source>
        <dbReference type="Proteomes" id="UP000815846"/>
    </source>
</evidence>
<dbReference type="RefSeq" id="WP_101345484.1">
    <property type="nucleotide sequence ID" value="NZ_PJAI02000006.1"/>
</dbReference>
<evidence type="ECO:0000256" key="1">
    <source>
        <dbReference type="PROSITE-ProRule" id="PRU00339"/>
    </source>
</evidence>
<feature type="repeat" description="TPR" evidence="1">
    <location>
        <begin position="239"/>
        <end position="272"/>
    </location>
</feature>
<accession>A0ABY3MXW5</accession>
<keyword evidence="2" id="KW-0812">Transmembrane</keyword>